<feature type="region of interest" description="Disordered" evidence="2">
    <location>
        <begin position="1010"/>
        <end position="1051"/>
    </location>
</feature>
<proteinExistence type="predicted"/>
<feature type="compositionally biased region" description="Low complexity" evidence="2">
    <location>
        <begin position="133"/>
        <end position="144"/>
    </location>
</feature>
<dbReference type="Proteomes" id="UP001291623">
    <property type="component" value="Unassembled WGS sequence"/>
</dbReference>
<feature type="compositionally biased region" description="Basic and acidic residues" evidence="2">
    <location>
        <begin position="439"/>
        <end position="510"/>
    </location>
</feature>
<dbReference type="InterPro" id="IPR025954">
    <property type="entry name" value="DBC1/CARP1_inactive_NUDIX"/>
</dbReference>
<feature type="region of interest" description="Disordered" evidence="2">
    <location>
        <begin position="104"/>
        <end position="169"/>
    </location>
</feature>
<organism evidence="4 5">
    <name type="scientific">Anisodus tanguticus</name>
    <dbReference type="NCBI Taxonomy" id="243964"/>
    <lineage>
        <taxon>Eukaryota</taxon>
        <taxon>Viridiplantae</taxon>
        <taxon>Streptophyta</taxon>
        <taxon>Embryophyta</taxon>
        <taxon>Tracheophyta</taxon>
        <taxon>Spermatophyta</taxon>
        <taxon>Magnoliopsida</taxon>
        <taxon>eudicotyledons</taxon>
        <taxon>Gunneridae</taxon>
        <taxon>Pentapetalae</taxon>
        <taxon>asterids</taxon>
        <taxon>lamiids</taxon>
        <taxon>Solanales</taxon>
        <taxon>Solanaceae</taxon>
        <taxon>Solanoideae</taxon>
        <taxon>Hyoscyameae</taxon>
        <taxon>Anisodus</taxon>
    </lineage>
</organism>
<feature type="compositionally biased region" description="Basic and acidic residues" evidence="2">
    <location>
        <begin position="858"/>
        <end position="870"/>
    </location>
</feature>
<keyword evidence="1" id="KW-0175">Coiled coil</keyword>
<feature type="region of interest" description="Disordered" evidence="2">
    <location>
        <begin position="439"/>
        <end position="549"/>
    </location>
</feature>
<feature type="compositionally biased region" description="Basic and acidic residues" evidence="2">
    <location>
        <begin position="235"/>
        <end position="252"/>
    </location>
</feature>
<dbReference type="InterPro" id="IPR011992">
    <property type="entry name" value="EF-hand-dom_pair"/>
</dbReference>
<dbReference type="Pfam" id="PF14443">
    <property type="entry name" value="DBC1"/>
    <property type="match status" value="1"/>
</dbReference>
<evidence type="ECO:0000259" key="3">
    <source>
        <dbReference type="PROSITE" id="PS50222"/>
    </source>
</evidence>
<dbReference type="GO" id="GO:0005509">
    <property type="term" value="F:calcium ion binding"/>
    <property type="evidence" value="ECO:0007669"/>
    <property type="project" value="InterPro"/>
</dbReference>
<dbReference type="InterPro" id="IPR045353">
    <property type="entry name" value="LAIKA"/>
</dbReference>
<dbReference type="PANTHER" id="PTHR14304:SF11">
    <property type="entry name" value="SAP DOMAIN-CONTAINING PROTEIN"/>
    <property type="match status" value="1"/>
</dbReference>
<feature type="domain" description="EF-hand" evidence="3">
    <location>
        <begin position="1442"/>
        <end position="1477"/>
    </location>
</feature>
<gene>
    <name evidence="4" type="ORF">RND71_010685</name>
</gene>
<dbReference type="Gene3D" id="1.10.238.10">
    <property type="entry name" value="EF-hand"/>
    <property type="match status" value="1"/>
</dbReference>
<dbReference type="SUPFAM" id="SSF47473">
    <property type="entry name" value="EF-hand"/>
    <property type="match status" value="1"/>
</dbReference>
<dbReference type="FunFam" id="1.10.238.10:FF:000157">
    <property type="entry name" value="ATP/GTP-binding protein family"/>
    <property type="match status" value="1"/>
</dbReference>
<dbReference type="PANTHER" id="PTHR14304">
    <property type="entry name" value="CELL DIVISION CYCLE AND APOPTOSIS REGULATOR PROTEIN"/>
    <property type="match status" value="1"/>
</dbReference>
<name>A0AAE1SK84_9SOLA</name>
<dbReference type="EMBL" id="JAVYJV010000005">
    <property type="protein sequence ID" value="KAK4371210.1"/>
    <property type="molecule type" value="Genomic_DNA"/>
</dbReference>
<feature type="compositionally biased region" description="Basic and acidic residues" evidence="2">
    <location>
        <begin position="1013"/>
        <end position="1038"/>
    </location>
</feature>
<dbReference type="PROSITE" id="PS50222">
    <property type="entry name" value="EF_HAND_2"/>
    <property type="match status" value="1"/>
</dbReference>
<protein>
    <recommendedName>
        <fullName evidence="3">EF-hand domain-containing protein</fullName>
    </recommendedName>
</protein>
<comment type="caution">
    <text evidence="4">The sequence shown here is derived from an EMBL/GenBank/DDBJ whole genome shotgun (WGS) entry which is preliminary data.</text>
</comment>
<feature type="compositionally biased region" description="Polar residues" evidence="2">
    <location>
        <begin position="1039"/>
        <end position="1048"/>
    </location>
</feature>
<dbReference type="SMART" id="SM01122">
    <property type="entry name" value="DBC1"/>
    <property type="match status" value="1"/>
</dbReference>
<feature type="region of interest" description="Disordered" evidence="2">
    <location>
        <begin position="847"/>
        <end position="940"/>
    </location>
</feature>
<dbReference type="GO" id="GO:0006355">
    <property type="term" value="P:regulation of DNA-templated transcription"/>
    <property type="evidence" value="ECO:0007669"/>
    <property type="project" value="InterPro"/>
</dbReference>
<dbReference type="Pfam" id="PF19256">
    <property type="entry name" value="LAIKA"/>
    <property type="match status" value="1"/>
</dbReference>
<keyword evidence="5" id="KW-1185">Reference proteome</keyword>
<feature type="region of interest" description="Disordered" evidence="2">
    <location>
        <begin position="1063"/>
        <end position="1219"/>
    </location>
</feature>
<feature type="compositionally biased region" description="Basic and acidic residues" evidence="2">
    <location>
        <begin position="1379"/>
        <end position="1396"/>
    </location>
</feature>
<dbReference type="InterPro" id="IPR025224">
    <property type="entry name" value="CCAR1/CCAR2"/>
</dbReference>
<evidence type="ECO:0000313" key="5">
    <source>
        <dbReference type="Proteomes" id="UP001291623"/>
    </source>
</evidence>
<feature type="compositionally biased region" description="Basic and acidic residues" evidence="2">
    <location>
        <begin position="1085"/>
        <end position="1095"/>
    </location>
</feature>
<feature type="compositionally biased region" description="Acidic residues" evidence="2">
    <location>
        <begin position="1349"/>
        <end position="1375"/>
    </location>
</feature>
<feature type="region of interest" description="Disordered" evidence="2">
    <location>
        <begin position="219"/>
        <end position="270"/>
    </location>
</feature>
<reference evidence="4" key="1">
    <citation type="submission" date="2023-12" db="EMBL/GenBank/DDBJ databases">
        <title>Genome assembly of Anisodus tanguticus.</title>
        <authorList>
            <person name="Wang Y.-J."/>
        </authorList>
    </citation>
    <scope>NUCLEOTIDE SEQUENCE</scope>
    <source>
        <strain evidence="4">KB-2021</strain>
        <tissue evidence="4">Leaf</tissue>
    </source>
</reference>
<evidence type="ECO:0000256" key="2">
    <source>
        <dbReference type="SAM" id="MobiDB-lite"/>
    </source>
</evidence>
<dbReference type="InterPro" id="IPR002048">
    <property type="entry name" value="EF_hand_dom"/>
</dbReference>
<feature type="region of interest" description="Disordered" evidence="2">
    <location>
        <begin position="1282"/>
        <end position="1438"/>
    </location>
</feature>
<feature type="compositionally biased region" description="Basic and acidic residues" evidence="2">
    <location>
        <begin position="1288"/>
        <end position="1339"/>
    </location>
</feature>
<feature type="compositionally biased region" description="Low complexity" evidence="2">
    <location>
        <begin position="1101"/>
        <end position="1116"/>
    </location>
</feature>
<evidence type="ECO:0000256" key="1">
    <source>
        <dbReference type="ARBA" id="ARBA00023054"/>
    </source>
</evidence>
<feature type="region of interest" description="Disordered" evidence="2">
    <location>
        <begin position="618"/>
        <end position="637"/>
    </location>
</feature>
<accession>A0AAE1SK84</accession>
<feature type="compositionally biased region" description="Basic and acidic residues" evidence="2">
    <location>
        <begin position="1128"/>
        <end position="1208"/>
    </location>
</feature>
<dbReference type="GO" id="GO:0005634">
    <property type="term" value="C:nucleus"/>
    <property type="evidence" value="ECO:0007669"/>
    <property type="project" value="TreeGrafter"/>
</dbReference>
<feature type="compositionally biased region" description="Basic and acidic residues" evidence="2">
    <location>
        <begin position="879"/>
        <end position="905"/>
    </location>
</feature>
<evidence type="ECO:0000313" key="4">
    <source>
        <dbReference type="EMBL" id="KAK4371210.1"/>
    </source>
</evidence>
<feature type="compositionally biased region" description="Polar residues" evidence="2">
    <location>
        <begin position="104"/>
        <end position="116"/>
    </location>
</feature>
<feature type="compositionally biased region" description="Basic and acidic residues" evidence="2">
    <location>
        <begin position="535"/>
        <end position="549"/>
    </location>
</feature>
<sequence length="1512" mass="170185">MWYYREATLIVDIRYWLCQKLGLLAEEIKVSADLGLKKAKRDGVETHNVEAHVVDAELCCKPYQELVGYAQQFGPSISQQSSLFLCGNSGFGVMYPSRGTNPYGQQAYSSQSTYGQSLGHGYSGSSAGGPERSSQLPTSSQHSSMLGTPQDAEMSAYRTHSHHPSAVPNYGGQYSSVYGSTAQQMPTIAGKGSGSSALESRSGFGVDSPKFVAGDYISSSSHGYGHKAEQQYSDRVSDYPTLDRRQYGERRSSYAGRDLTSEQASQYPDSLSLGHKHQAERYEHMDQASIIRQEQIRQEQILKSQALQSASFDGGSRQADYLAARSAAVRHAAQDPISYSGRIDSDPRSLSTLPGSLLPGQHAPSILGAAPQRAVEDVMYVQSSTNPGYGVSLPPGRDYGIGKGLHATFVDSDYPSSALARGGHSRLDDYKDDRVYSRELERREKDRHSSREREKDRERAKDRERERDRDRERERERDRERERQRERDRERALERKEKEKDHERKRGAEIKHHRTPPRSSRDRRGPSLTKGSKSSRRESPRPDRRHSPVKRREYFCKVYSSSLVEIERDYLSLDRRYPRLFISPECSKVVVNWPKGNLKLSLQTPVSFEHDFVEGEAATALKRPSSKPSAGEPEKSEHGMTIWNAKMILMSGLSRNSLEELSSDRNYDDRIPHICNLLRFAVLKLDNSLMTIGGQWDSVDGGDPSCDDSSLIQTALRHAKDIAHLDLKNCQQWNRFLEIHYERVGKDGLFSHKEVTVYFVPDLSECLPSLESWHEHWFTQKKAIAERERELALRKESTCSVVLLYASSFPHYKSMLEVVDSRMPIALYHLSPLRIFLSASELLFGTPRNPKRRKARKHLTDAKRGPKPERNSAYGKSTEGSKKENDGKLKEKTADKEGSKKKGGESKQALETYRAGNDNAELNPGESAAIETDGSAKSVKKGVIKRIVKQKISNKKELETTQKVNYKVDSKETGEGNLSTEIASPQVGASANTSVKTFLRKKIVKKVPVVKTPNEDGLKPPDVESVKEVESSEDKGNSKTDGNSTSVKQDAVVKKIVKRKIIKRVPKRKAASTDANNGVTGVDSLKNDVKEEKSVQAESEVQNVGDNNVENVNVVNPERKVSPKTKSKIAEVKQETKEEKRTEESNLAGSKKEPEADKHISSQNDDRLKLKGKEDPKEQIEKKQDGKILSKSKSTKEINEKRSEDPPRHPGFFLQTQGSKDMKLRSLSLSLDSLLDYTDKDIEESRFELSLVAESMYEMVYYDMSSRLLTFLQKLRSRFLIKRNQQKRQREESSKKKSEEKSTKRAKIDELAEDAKSTKTESHGKHDQGDEKSPVKEEATSLNNAEETMISDDDANDDSEMDEDPEEDPEEESEMQDTSPHDDQAKEAKENAKEMQTDADTGGELPGNGKDEGASEIKPNLKSGSKEETTKVENSTKTTQGTVNKELLQAFRFFDRNRAGFVRVEDMRLILHNLGKFLSHRDVKELVQSALIESNTGRDDRILYQKLIDMDL</sequence>